<organism evidence="2">
    <name type="scientific">marine sediment metagenome</name>
    <dbReference type="NCBI Taxonomy" id="412755"/>
    <lineage>
        <taxon>unclassified sequences</taxon>
        <taxon>metagenomes</taxon>
        <taxon>ecological metagenomes</taxon>
    </lineage>
</organism>
<feature type="compositionally biased region" description="Basic and acidic residues" evidence="1">
    <location>
        <begin position="99"/>
        <end position="110"/>
    </location>
</feature>
<evidence type="ECO:0000256" key="1">
    <source>
        <dbReference type="SAM" id="MobiDB-lite"/>
    </source>
</evidence>
<comment type="caution">
    <text evidence="2">The sequence shown here is derived from an EMBL/GenBank/DDBJ whole genome shotgun (WGS) entry which is preliminary data.</text>
</comment>
<dbReference type="InterPro" id="IPR007499">
    <property type="entry name" value="ERF_bacteria_virus"/>
</dbReference>
<protein>
    <submittedName>
        <fullName evidence="2">Uncharacterized protein</fullName>
    </submittedName>
</protein>
<sequence>ENGLCTIHGATVDPGAQTVTISTRLGHSSGQWVQQEITLPGTMKGGDDEHGNKTIRFDAQSVGSAITYARRYGWSAVTGIASEEDDDGNGASGKSGEQGGEKKSGNREPMKTCPDCGKQAVIKGQEQYGGGWVCWKKKGGCGKSWETDPTEVRDADGDSTQRGIYEAELIDWANGDLISPDEGKILHKKLNSNFNDEALKALHRETREKVIERQKVLENGGQDG</sequence>
<evidence type="ECO:0000313" key="2">
    <source>
        <dbReference type="EMBL" id="KKL06902.1"/>
    </source>
</evidence>
<dbReference type="AlphaFoldDB" id="A0A0F9AZF7"/>
<feature type="region of interest" description="Disordered" evidence="1">
    <location>
        <begin position="81"/>
        <end position="114"/>
    </location>
</feature>
<dbReference type="Pfam" id="PF04404">
    <property type="entry name" value="ERF"/>
    <property type="match status" value="1"/>
</dbReference>
<accession>A0A0F9AZF7</accession>
<dbReference type="EMBL" id="LAZR01043509">
    <property type="protein sequence ID" value="KKL06902.1"/>
    <property type="molecule type" value="Genomic_DNA"/>
</dbReference>
<feature type="non-terminal residue" evidence="2">
    <location>
        <position position="1"/>
    </location>
</feature>
<gene>
    <name evidence="2" type="ORF">LCGC14_2591380</name>
</gene>
<name>A0A0F9AZF7_9ZZZZ</name>
<proteinExistence type="predicted"/>
<reference evidence="2" key="1">
    <citation type="journal article" date="2015" name="Nature">
        <title>Complex archaea that bridge the gap between prokaryotes and eukaryotes.</title>
        <authorList>
            <person name="Spang A."/>
            <person name="Saw J.H."/>
            <person name="Jorgensen S.L."/>
            <person name="Zaremba-Niedzwiedzka K."/>
            <person name="Martijn J."/>
            <person name="Lind A.E."/>
            <person name="van Eijk R."/>
            <person name="Schleper C."/>
            <person name="Guy L."/>
            <person name="Ettema T.J."/>
        </authorList>
    </citation>
    <scope>NUCLEOTIDE SEQUENCE</scope>
</reference>